<evidence type="ECO:0000313" key="2">
    <source>
        <dbReference type="Proteomes" id="UP000823775"/>
    </source>
</evidence>
<keyword evidence="2" id="KW-1185">Reference proteome</keyword>
<protein>
    <submittedName>
        <fullName evidence="1">Uncharacterized protein</fullName>
    </submittedName>
</protein>
<accession>A0ABS8VCA7</accession>
<evidence type="ECO:0000313" key="1">
    <source>
        <dbReference type="EMBL" id="MCD9644329.1"/>
    </source>
</evidence>
<dbReference type="EMBL" id="JACEIK010004125">
    <property type="protein sequence ID" value="MCD9644329.1"/>
    <property type="molecule type" value="Genomic_DNA"/>
</dbReference>
<reference evidence="1 2" key="1">
    <citation type="journal article" date="2021" name="BMC Genomics">
        <title>Datura genome reveals duplications of psychoactive alkaloid biosynthetic genes and high mutation rate following tissue culture.</title>
        <authorList>
            <person name="Rajewski A."/>
            <person name="Carter-House D."/>
            <person name="Stajich J."/>
            <person name="Litt A."/>
        </authorList>
    </citation>
    <scope>NUCLEOTIDE SEQUENCE [LARGE SCALE GENOMIC DNA]</scope>
    <source>
        <strain evidence="1">AR-01</strain>
    </source>
</reference>
<dbReference type="Proteomes" id="UP000823775">
    <property type="component" value="Unassembled WGS sequence"/>
</dbReference>
<name>A0ABS8VCA7_DATST</name>
<gene>
    <name evidence="1" type="ORF">HAX54_032515</name>
</gene>
<organism evidence="1 2">
    <name type="scientific">Datura stramonium</name>
    <name type="common">Jimsonweed</name>
    <name type="synonym">Common thornapple</name>
    <dbReference type="NCBI Taxonomy" id="4076"/>
    <lineage>
        <taxon>Eukaryota</taxon>
        <taxon>Viridiplantae</taxon>
        <taxon>Streptophyta</taxon>
        <taxon>Embryophyta</taxon>
        <taxon>Tracheophyta</taxon>
        <taxon>Spermatophyta</taxon>
        <taxon>Magnoliopsida</taxon>
        <taxon>eudicotyledons</taxon>
        <taxon>Gunneridae</taxon>
        <taxon>Pentapetalae</taxon>
        <taxon>asterids</taxon>
        <taxon>lamiids</taxon>
        <taxon>Solanales</taxon>
        <taxon>Solanaceae</taxon>
        <taxon>Solanoideae</taxon>
        <taxon>Datureae</taxon>
        <taxon>Datura</taxon>
    </lineage>
</organism>
<sequence length="157" mass="18073">MPDILRQVLLCFLRGFNTCMRLITLRYREVQDYRGNSDASSAKFPVFELDQETCDSEAVSISRALSILGDEDKSVLDTGVTFILDNNLLCWCFSFGKFLPLILLKRAKELEEKMVLVFRKPCSRKPLESSLNVQNLFPASLEKQFSEIDLLVPDRLW</sequence>
<comment type="caution">
    <text evidence="1">The sequence shown here is derived from an EMBL/GenBank/DDBJ whole genome shotgun (WGS) entry which is preliminary data.</text>
</comment>
<proteinExistence type="predicted"/>